<feature type="repeat" description="TPR" evidence="3">
    <location>
        <begin position="1738"/>
        <end position="1771"/>
    </location>
</feature>
<feature type="repeat" description="TPR" evidence="3">
    <location>
        <begin position="151"/>
        <end position="184"/>
    </location>
</feature>
<evidence type="ECO:0000256" key="2">
    <source>
        <dbReference type="ARBA" id="ARBA00022803"/>
    </source>
</evidence>
<feature type="region of interest" description="Disordered" evidence="4">
    <location>
        <begin position="365"/>
        <end position="386"/>
    </location>
</feature>
<dbReference type="GO" id="GO:0097363">
    <property type="term" value="F:protein O-acetylglucosaminyltransferase activity"/>
    <property type="evidence" value="ECO:0007669"/>
    <property type="project" value="TreeGrafter"/>
</dbReference>
<feature type="repeat" description="TPR" evidence="3">
    <location>
        <begin position="1248"/>
        <end position="1281"/>
    </location>
</feature>
<dbReference type="EMBL" id="CP003607">
    <property type="protein sequence ID" value="AFY83243.1"/>
    <property type="molecule type" value="Genomic_DNA"/>
</dbReference>
<dbReference type="PROSITE" id="PS50293">
    <property type="entry name" value="TPR_REGION"/>
    <property type="match status" value="6"/>
</dbReference>
<feature type="repeat" description="TPR" evidence="3">
    <location>
        <begin position="49"/>
        <end position="82"/>
    </location>
</feature>
<dbReference type="Pfam" id="PF00515">
    <property type="entry name" value="TPR_1"/>
    <property type="match status" value="3"/>
</dbReference>
<feature type="compositionally biased region" description="Basic and acidic residues" evidence="4">
    <location>
        <begin position="2096"/>
        <end position="2106"/>
    </location>
</feature>
<dbReference type="RefSeq" id="WP_015149870.1">
    <property type="nucleotide sequence ID" value="NC_019693.1"/>
</dbReference>
<feature type="repeat" description="TPR" evidence="3">
    <location>
        <begin position="663"/>
        <end position="696"/>
    </location>
</feature>
<accession>K9TLF6</accession>
<dbReference type="KEGG" id="oac:Oscil6304_3682"/>
<dbReference type="OrthoDB" id="485389at2"/>
<feature type="repeat" description="TPR" evidence="3">
    <location>
        <begin position="1282"/>
        <end position="1315"/>
    </location>
</feature>
<evidence type="ECO:0000256" key="1">
    <source>
        <dbReference type="ARBA" id="ARBA00022737"/>
    </source>
</evidence>
<dbReference type="Pfam" id="PF07719">
    <property type="entry name" value="TPR_2"/>
    <property type="match status" value="1"/>
</dbReference>
<dbReference type="Pfam" id="PF14559">
    <property type="entry name" value="TPR_19"/>
    <property type="match status" value="2"/>
</dbReference>
<organism evidence="6 7">
    <name type="scientific">Oscillatoria acuminata PCC 6304</name>
    <dbReference type="NCBI Taxonomy" id="56110"/>
    <lineage>
        <taxon>Bacteria</taxon>
        <taxon>Bacillati</taxon>
        <taxon>Cyanobacteriota</taxon>
        <taxon>Cyanophyceae</taxon>
        <taxon>Oscillatoriophycideae</taxon>
        <taxon>Oscillatoriales</taxon>
        <taxon>Oscillatoriaceae</taxon>
        <taxon>Oscillatoria</taxon>
    </lineage>
</organism>
<keyword evidence="2 3" id="KW-0802">TPR repeat</keyword>
<dbReference type="PANTHER" id="PTHR44366:SF1">
    <property type="entry name" value="UDP-N-ACETYLGLUCOSAMINE--PEPTIDE N-ACETYLGLUCOSAMINYLTRANSFERASE 110 KDA SUBUNIT"/>
    <property type="match status" value="1"/>
</dbReference>
<feature type="repeat" description="TPR" evidence="3">
    <location>
        <begin position="697"/>
        <end position="730"/>
    </location>
</feature>
<protein>
    <submittedName>
        <fullName evidence="6">Glycosyl transferase group 1,tetratricopeptide repeat protein,tetratricopeptide repeat protein</fullName>
    </submittedName>
</protein>
<feature type="repeat" description="TPR" evidence="3">
    <location>
        <begin position="1146"/>
        <end position="1179"/>
    </location>
</feature>
<feature type="repeat" description="TPR" evidence="3">
    <location>
        <begin position="1180"/>
        <end position="1213"/>
    </location>
</feature>
<dbReference type="Proteomes" id="UP000010367">
    <property type="component" value="Chromosome"/>
</dbReference>
<dbReference type="STRING" id="56110.Oscil6304_3682"/>
<keyword evidence="1" id="KW-0677">Repeat</keyword>
<dbReference type="eggNOG" id="COG0438">
    <property type="taxonomic scope" value="Bacteria"/>
</dbReference>
<feature type="repeat" description="TPR" evidence="3">
    <location>
        <begin position="83"/>
        <end position="116"/>
    </location>
</feature>
<feature type="repeat" description="TPR" evidence="3">
    <location>
        <begin position="731"/>
        <end position="764"/>
    </location>
</feature>
<dbReference type="Pfam" id="PF01075">
    <property type="entry name" value="Glyco_transf_9"/>
    <property type="match status" value="2"/>
</dbReference>
<evidence type="ECO:0000256" key="3">
    <source>
        <dbReference type="PROSITE-ProRule" id="PRU00339"/>
    </source>
</evidence>
<dbReference type="SMART" id="SM00671">
    <property type="entry name" value="SEL1"/>
    <property type="match status" value="6"/>
</dbReference>
<keyword evidence="6" id="KW-0808">Transferase</keyword>
<feature type="repeat" description="TPR" evidence="3">
    <location>
        <begin position="1214"/>
        <end position="1247"/>
    </location>
</feature>
<dbReference type="PROSITE" id="PS50005">
    <property type="entry name" value="TPR"/>
    <property type="match status" value="16"/>
</dbReference>
<name>K9TLF6_9CYAN</name>
<gene>
    <name evidence="6" type="ORF">Oscil6304_3682</name>
</gene>
<evidence type="ECO:0000259" key="5">
    <source>
        <dbReference type="Pfam" id="PF00534"/>
    </source>
</evidence>
<dbReference type="InterPro" id="IPR037919">
    <property type="entry name" value="OGT"/>
</dbReference>
<dbReference type="GO" id="GO:0006493">
    <property type="term" value="P:protein O-linked glycosylation"/>
    <property type="evidence" value="ECO:0007669"/>
    <property type="project" value="InterPro"/>
</dbReference>
<reference evidence="6 7" key="1">
    <citation type="submission" date="2012-06" db="EMBL/GenBank/DDBJ databases">
        <title>Finished chromosome of genome of Oscillatoria acuminata PCC 6304.</title>
        <authorList>
            <consortium name="US DOE Joint Genome Institute"/>
            <person name="Gugger M."/>
            <person name="Coursin T."/>
            <person name="Rippka R."/>
            <person name="Tandeau De Marsac N."/>
            <person name="Huntemann M."/>
            <person name="Wei C.-L."/>
            <person name="Han J."/>
            <person name="Detter J.C."/>
            <person name="Han C."/>
            <person name="Tapia R."/>
            <person name="Davenport K."/>
            <person name="Daligault H."/>
            <person name="Erkkila T."/>
            <person name="Gu W."/>
            <person name="Munk A.C.C."/>
            <person name="Teshima H."/>
            <person name="Xu Y."/>
            <person name="Chain P."/>
            <person name="Chen A."/>
            <person name="Krypides N."/>
            <person name="Mavromatis K."/>
            <person name="Markowitz V."/>
            <person name="Szeto E."/>
            <person name="Ivanova N."/>
            <person name="Mikhailova N."/>
            <person name="Ovchinnikova G."/>
            <person name="Pagani I."/>
            <person name="Pati A."/>
            <person name="Goodwin L."/>
            <person name="Peters L."/>
            <person name="Pitluck S."/>
            <person name="Woyke T."/>
            <person name="Kerfeld C."/>
        </authorList>
    </citation>
    <scope>NUCLEOTIDE SEQUENCE [LARGE SCALE GENOMIC DNA]</scope>
    <source>
        <strain evidence="6 7">PCC 6304</strain>
    </source>
</reference>
<dbReference type="InterPro" id="IPR002201">
    <property type="entry name" value="Glyco_trans_9"/>
</dbReference>
<dbReference type="Pfam" id="PF13414">
    <property type="entry name" value="TPR_11"/>
    <property type="match status" value="3"/>
</dbReference>
<feature type="repeat" description="TPR" evidence="3">
    <location>
        <begin position="629"/>
        <end position="662"/>
    </location>
</feature>
<dbReference type="InterPro" id="IPR011990">
    <property type="entry name" value="TPR-like_helical_dom_sf"/>
</dbReference>
<dbReference type="PATRIC" id="fig|56110.3.peg.4429"/>
<feature type="region of interest" description="Disordered" evidence="4">
    <location>
        <begin position="2096"/>
        <end position="2116"/>
    </location>
</feature>
<dbReference type="Gene3D" id="3.40.50.2000">
    <property type="entry name" value="Glycogen Phosphorylase B"/>
    <property type="match status" value="5"/>
</dbReference>
<evidence type="ECO:0000256" key="4">
    <source>
        <dbReference type="SAM" id="MobiDB-lite"/>
    </source>
</evidence>
<dbReference type="Pfam" id="PF13432">
    <property type="entry name" value="TPR_16"/>
    <property type="match status" value="3"/>
</dbReference>
<keyword evidence="7" id="KW-1185">Reference proteome</keyword>
<dbReference type="SMART" id="SM00028">
    <property type="entry name" value="TPR"/>
    <property type="match status" value="20"/>
</dbReference>
<evidence type="ECO:0000313" key="6">
    <source>
        <dbReference type="EMBL" id="AFY83243.1"/>
    </source>
</evidence>
<dbReference type="InterPro" id="IPR006597">
    <property type="entry name" value="Sel1-like"/>
</dbReference>
<proteinExistence type="predicted"/>
<dbReference type="Gene3D" id="1.25.40.10">
    <property type="entry name" value="Tetratricopeptide repeat domain"/>
    <property type="match status" value="8"/>
</dbReference>
<dbReference type="InterPro" id="IPR013105">
    <property type="entry name" value="TPR_2"/>
</dbReference>
<dbReference type="InterPro" id="IPR019734">
    <property type="entry name" value="TPR_rpt"/>
</dbReference>
<feature type="repeat" description="TPR" evidence="3">
    <location>
        <begin position="117"/>
        <end position="150"/>
    </location>
</feature>
<dbReference type="SUPFAM" id="SSF48452">
    <property type="entry name" value="TPR-like"/>
    <property type="match status" value="4"/>
</dbReference>
<dbReference type="InterPro" id="IPR001296">
    <property type="entry name" value="Glyco_trans_1"/>
</dbReference>
<dbReference type="CDD" id="cd03801">
    <property type="entry name" value="GT4_PimA-like"/>
    <property type="match status" value="1"/>
</dbReference>
<dbReference type="eggNOG" id="COG0457">
    <property type="taxonomic scope" value="Bacteria"/>
</dbReference>
<dbReference type="SUPFAM" id="SSF53756">
    <property type="entry name" value="UDP-Glycosyltransferase/glycogen phosphorylase"/>
    <property type="match status" value="5"/>
</dbReference>
<dbReference type="Pfam" id="PF13181">
    <property type="entry name" value="TPR_8"/>
    <property type="match status" value="1"/>
</dbReference>
<feature type="repeat" description="TPR" evidence="3">
    <location>
        <begin position="185"/>
        <end position="218"/>
    </location>
</feature>
<sequence>MDVNQSVNPYSALSVSQCLEMAQKQCETGNFAQAQTLCREILHREPENLLALNLLGTIASQQGDNLGAISWYQQAVKIHPNVPEFHYNLANSLKLEGQKEEAIAHYQQAITLRPNYTKACYNLGNLHLERGEIQAAIAQYQQAFTLDPQDPQIQTNLGNALKEAGDLEAAVAQYRQVCDRCPDSAEFHYNLGVALHDYGDLAEAVACYNRAIAIEPHTVMYHWNRALSLLISGDYPQGFIEYEWRWQTETLQPRPFSQPIWDGSPLTGRTILLHSEQGIGDTLQFIRYIPLVAALGGRVILECYPPLFPLLQQLKDVDILVVRDEPLPAFDVHAPLMSLPRIFGTTLETIPREIPYLMVRPPHSSRLDIQEHRPSSPHPGRVGLYEQSPPARADVSLANHEHNTSDSPLLKGGSGASLLNASPESLNPSPSFKIGIVWAANHENPTAIKRSCPLSYFLQLIEEFATASIGFYSLQKDSNELTELSPQVLIQDLAPQLNHFRDTAEVMAELDLIITVDTAAAHLAGALGKPAWVLLPFAPDWRWLLHRPDSPWYPTLRLFRQSKPGDWQSVFDEVKQALIETGELTENWAKMPQKVSAKLGRGIVSHQEGNLTAAERLYRQVLAEIPNHPVALTNLGMLLKAEGNCQEAVTCYHRALPYAPQEVGLHYNLGNALWELGNRFAAIAQFHRVIVLQPNHVEGYNNLGMVLHELGELEPAIPHFEQAITLNPNYAQGYNNLGLVLQDLGRVEEAIACYNTALRLQPNYAEAHNNRGIALLIQGNLRQGFRDYEWRWRVKAAPDLPPIPAPFWDGSDLQGKTILLHAEQGLGDCIQFIRYAALLVQRGGRVVALVNKPLVRLFKSVPGIDRVSGYWSELAPIDVWIPLLSLPHILETTLATVPGKIPYLAPTHLAPVILDAPGFKVGIVWAGNPKHKGDRTRSCPLRYFLPLLNIPGIKWYSLQKGQEETRIRQQNLPIHDLAPHLQDLADTAAVIAQLDLVITVDTSVAHLAGALGKPVWVALSYAPDWRWLLNRSDSPWYPTMRLFRQQERGDWQGVFDEVAQCLTEVVGTRGVFAEPPTISPEFALARQDYESGNFADAQRRCRVLLRQSPNQAQGWQLLGAIAHQGGKLNTAVGYYKQAIVADCRYLPAYINLGATLRSLGRTSEAISYLAQAIAVDSHCLAAHYNLGNALSDEGNFQEATAHYRQVIALDAHHSQAHYHLGNALKELGNVTEAIAQIQEATALDPNYTEAHNTLGNLFLKAGRITEAMACFQRATALDSQYIDAQINLGIALQEQHQTPAAIGTYHRALQIQPDSAEAHLNLALSLLIAGDLRGGFAEYEWRWRVKGYPALPHFEVPRWEGEDLTGKTLLLYGEQGLGDTLQFIRYSTLLAQQGIRVVALVAAPLVSILKTVSGIDAISSHPEELKPFDSWIPLMSLPRIFGTTLTTIPSTIPYLQPPYSRQLSFESTKFKVEHLNVFKRPNPPAPFPKREGGAGKGSFKAPPLLGEGFGERSDWFSGNIEMLPFKVGIVWAGNPKHHSDYKRSCSLDVFQSFLTVPGVQFYSLQKGQAGETWQGKNLPLQDLGPTLHNFADTAAAISQLDLIITVDTAIAHLAGAMGKPTWLLLAYTPDWRWGLEGTDSPWYPSLRLFRQKQPGDWQEVGDRIAQELRQTVANFSTQPLNVAEENQETLEQFQQMIASHPNSAQAYYNLGNFLKKQHQPEAAIAQYHQAIALNPNYLNAYFNLGNTYLELNQPEEAIAQYETALTIAPDDADTHTNLGFALLMTGDYSRGFAEYEWRNQRQDETSHSSLLPSWDGSDFSGRTLLLYTELGFGDSIQFIRYLPQVAQRGGRVILQCPESLIKLFSTLPCDRLIPTGEPLPPFDITASLMSLPYLLGTTLDTIPTTVPYLTPPNPPSIILKSPHFKVGIVWAGSPRYGNQRNRSCPVDYLLPLGEIPGVTLYSLQKGQFLENPPATLTDLAPQLEDFADTAGAITQLDLVITIDTAVAHLAGALGKPVWVLLPFAPDWRWMRDRSDSPWYPTLRLFRQTQPGNWQEVCDRIAQELRQTVENSAQVGIPEHNPSLPGKKWLEGEVRRNPKSMRTESIGDRTQPVAKPSQKPLRLGLAWPINQMTGWGIYGTNLTLQLQKKPGYEPMLLLQPDTSGVVNPLMRSQLKPACDRYQNLEQLRNQNPGKPIWCDFPVLHALGNNFISLATTQQLSGKQNIGLIFFEDTHLTPEKRQLAQEYLLIVAGSTWNAEVLKSQGIPTVQALPQGIDPTLFHPAPKSNLLGDRFVIFSGGKLEYRKGQDIVIAAFKTFQKRHPEALLLTAWHNFWPQFMRGLQTTGHVKGLPQIGADKRLNITDWLLNNGLNPDSFIDIGAIPNYLMPQIIREADCALFTNRCEGGTNLVAMETMACGIPTILSANTGHLDLIDPNHCYPLKTQKSVQPTPQFIGVEGWGESDIEEIIETLETIYQNRETAKQKGIIAAQFMQQWTWENQVDRLLEILGEIL</sequence>
<dbReference type="eggNOG" id="COG0859">
    <property type="taxonomic scope" value="Bacteria"/>
</dbReference>
<dbReference type="InParanoid" id="K9TLF6"/>
<feature type="compositionally biased region" description="Basic and acidic residues" evidence="4">
    <location>
        <begin position="365"/>
        <end position="374"/>
    </location>
</feature>
<dbReference type="Pfam" id="PF00534">
    <property type="entry name" value="Glycos_transf_1"/>
    <property type="match status" value="1"/>
</dbReference>
<dbReference type="HOGENOM" id="CLU_228465_0_0_3"/>
<evidence type="ECO:0000313" key="7">
    <source>
        <dbReference type="Proteomes" id="UP000010367"/>
    </source>
</evidence>
<feature type="domain" description="Glycosyl transferase family 1" evidence="5">
    <location>
        <begin position="2284"/>
        <end position="2435"/>
    </location>
</feature>
<dbReference type="PANTHER" id="PTHR44366">
    <property type="entry name" value="UDP-N-ACETYLGLUCOSAMINE--PEPTIDE N-ACETYLGLUCOSAMINYLTRANSFERASE 110 KDA SUBUNIT"/>
    <property type="match status" value="1"/>
</dbReference>
<feature type="repeat" description="TPR" evidence="3">
    <location>
        <begin position="1704"/>
        <end position="1737"/>
    </location>
</feature>